<evidence type="ECO:0000256" key="3">
    <source>
        <dbReference type="ARBA" id="ARBA00023163"/>
    </source>
</evidence>
<dbReference type="GO" id="GO:0003677">
    <property type="term" value="F:DNA binding"/>
    <property type="evidence" value="ECO:0007669"/>
    <property type="project" value="UniProtKB-KW"/>
</dbReference>
<feature type="compositionally biased region" description="Pro residues" evidence="4">
    <location>
        <begin position="9"/>
        <end position="18"/>
    </location>
</feature>
<keyword evidence="8" id="KW-1185">Reference proteome</keyword>
<dbReference type="SUPFAM" id="SSF55781">
    <property type="entry name" value="GAF domain-like"/>
    <property type="match status" value="1"/>
</dbReference>
<keyword evidence="3" id="KW-0804">Transcription</keyword>
<feature type="domain" description="HTH iclR-type" evidence="5">
    <location>
        <begin position="24"/>
        <end position="87"/>
    </location>
</feature>
<proteinExistence type="predicted"/>
<evidence type="ECO:0000313" key="7">
    <source>
        <dbReference type="EMBL" id="MBJ8341170.1"/>
    </source>
</evidence>
<dbReference type="InterPro" id="IPR036388">
    <property type="entry name" value="WH-like_DNA-bd_sf"/>
</dbReference>
<dbReference type="RefSeq" id="WP_199706029.1">
    <property type="nucleotide sequence ID" value="NZ_JAEMNV010000006.1"/>
</dbReference>
<sequence length="325" mass="34974">MISGAPAFAGPPDPPPPDAGSRRSPPTERVVAVLDFLVAHKDRRYGLSELARRLELSKPTCLGIVSALVDGGYLTRDPVAKSYGLGPALISAGRAAQEGLAVGPIARRHLAELSDRFGTTCSASTVIGDRIAVVELTAPPGVRPNARVGQLYPFAPPVGLMYVLWSDDAELDRWLDREPTLPMRIDRTRLRQVVDHCRRTGYLVETMTALGQRLHTVLAGVAADEIPKELREIIGEMATILGERVYLEDGVDDDRHPVSLIAAPTYDADARQSMVLTLFVGSAIDRAEIDLRARALIEAADAITNEVGGIKPEVSQAVEPRAGVL</sequence>
<evidence type="ECO:0000259" key="5">
    <source>
        <dbReference type="PROSITE" id="PS51077"/>
    </source>
</evidence>
<dbReference type="GO" id="GO:0045892">
    <property type="term" value="P:negative regulation of DNA-templated transcription"/>
    <property type="evidence" value="ECO:0007669"/>
    <property type="project" value="TreeGrafter"/>
</dbReference>
<organism evidence="7 8">
    <name type="scientific">Antrihabitans stalagmiti</name>
    <dbReference type="NCBI Taxonomy" id="2799499"/>
    <lineage>
        <taxon>Bacteria</taxon>
        <taxon>Bacillati</taxon>
        <taxon>Actinomycetota</taxon>
        <taxon>Actinomycetes</taxon>
        <taxon>Mycobacteriales</taxon>
        <taxon>Nocardiaceae</taxon>
        <taxon>Antrihabitans</taxon>
    </lineage>
</organism>
<dbReference type="Gene3D" id="1.10.10.10">
    <property type="entry name" value="Winged helix-like DNA-binding domain superfamily/Winged helix DNA-binding domain"/>
    <property type="match status" value="1"/>
</dbReference>
<accession>A0A934NTT2</accession>
<dbReference type="SMART" id="SM00346">
    <property type="entry name" value="HTH_ICLR"/>
    <property type="match status" value="1"/>
</dbReference>
<dbReference type="SUPFAM" id="SSF46785">
    <property type="entry name" value="Winged helix' DNA-binding domain"/>
    <property type="match status" value="1"/>
</dbReference>
<dbReference type="EMBL" id="JAEMNV010000006">
    <property type="protein sequence ID" value="MBJ8341170.1"/>
    <property type="molecule type" value="Genomic_DNA"/>
</dbReference>
<keyword evidence="2" id="KW-0238">DNA-binding</keyword>
<dbReference type="InterPro" id="IPR029016">
    <property type="entry name" value="GAF-like_dom_sf"/>
</dbReference>
<name>A0A934NTT2_9NOCA</name>
<keyword evidence="1" id="KW-0805">Transcription regulation</keyword>
<evidence type="ECO:0000256" key="2">
    <source>
        <dbReference type="ARBA" id="ARBA00023125"/>
    </source>
</evidence>
<comment type="caution">
    <text evidence="7">The sequence shown here is derived from an EMBL/GenBank/DDBJ whole genome shotgun (WGS) entry which is preliminary data.</text>
</comment>
<feature type="domain" description="IclR-ED" evidence="6">
    <location>
        <begin position="88"/>
        <end position="309"/>
    </location>
</feature>
<evidence type="ECO:0000313" key="8">
    <source>
        <dbReference type="Proteomes" id="UP000655868"/>
    </source>
</evidence>
<dbReference type="Gene3D" id="3.30.450.40">
    <property type="match status" value="1"/>
</dbReference>
<evidence type="ECO:0000259" key="6">
    <source>
        <dbReference type="PROSITE" id="PS51078"/>
    </source>
</evidence>
<dbReference type="InterPro" id="IPR036390">
    <property type="entry name" value="WH_DNA-bd_sf"/>
</dbReference>
<feature type="region of interest" description="Disordered" evidence="4">
    <location>
        <begin position="1"/>
        <end position="25"/>
    </location>
</feature>
<gene>
    <name evidence="7" type="ORF">JGU71_19980</name>
</gene>
<dbReference type="GO" id="GO:0003700">
    <property type="term" value="F:DNA-binding transcription factor activity"/>
    <property type="evidence" value="ECO:0007669"/>
    <property type="project" value="TreeGrafter"/>
</dbReference>
<evidence type="ECO:0000256" key="4">
    <source>
        <dbReference type="SAM" id="MobiDB-lite"/>
    </source>
</evidence>
<dbReference type="PROSITE" id="PS51077">
    <property type="entry name" value="HTH_ICLR"/>
    <property type="match status" value="1"/>
</dbReference>
<reference evidence="7" key="1">
    <citation type="submission" date="2020-12" db="EMBL/GenBank/DDBJ databases">
        <title>Antrihabitans popcorni sp. nov. and Antrihabitans auranticaus sp. nov., isolated from a larva cave.</title>
        <authorList>
            <person name="Lee S.D."/>
            <person name="Kim I.S."/>
        </authorList>
    </citation>
    <scope>NUCLEOTIDE SEQUENCE</scope>
    <source>
        <strain evidence="7">YC3-6</strain>
    </source>
</reference>
<evidence type="ECO:0000256" key="1">
    <source>
        <dbReference type="ARBA" id="ARBA00023015"/>
    </source>
</evidence>
<dbReference type="InterPro" id="IPR005471">
    <property type="entry name" value="Tscrpt_reg_IclR_N"/>
</dbReference>
<dbReference type="InterPro" id="IPR014757">
    <property type="entry name" value="Tscrpt_reg_IclR_C"/>
</dbReference>
<dbReference type="Pfam" id="PF09339">
    <property type="entry name" value="HTH_IclR"/>
    <property type="match status" value="1"/>
</dbReference>
<dbReference type="AlphaFoldDB" id="A0A934NTT2"/>
<dbReference type="Proteomes" id="UP000655868">
    <property type="component" value="Unassembled WGS sequence"/>
</dbReference>
<dbReference type="PANTHER" id="PTHR30136">
    <property type="entry name" value="HELIX-TURN-HELIX TRANSCRIPTIONAL REGULATOR, ICLR FAMILY"/>
    <property type="match status" value="1"/>
</dbReference>
<dbReference type="PROSITE" id="PS51078">
    <property type="entry name" value="ICLR_ED"/>
    <property type="match status" value="1"/>
</dbReference>
<dbReference type="InterPro" id="IPR050707">
    <property type="entry name" value="HTH_MetabolicPath_Reg"/>
</dbReference>
<dbReference type="PANTHER" id="PTHR30136:SF24">
    <property type="entry name" value="HTH-TYPE TRANSCRIPTIONAL REPRESSOR ALLR"/>
    <property type="match status" value="1"/>
</dbReference>
<protein>
    <submittedName>
        <fullName evidence="7">Helix-turn-helix domain-containing protein</fullName>
    </submittedName>
</protein>